<proteinExistence type="predicted"/>
<accession>A0A326RSV6</accession>
<dbReference type="AlphaFoldDB" id="A0A326RSV6"/>
<reference evidence="1 2" key="1">
    <citation type="submission" date="2018-06" db="EMBL/GenBank/DDBJ databases">
        <title>Genomic Encyclopedia of Archaeal and Bacterial Type Strains, Phase II (KMG-II): from individual species to whole genera.</title>
        <authorList>
            <person name="Goeker M."/>
        </authorList>
    </citation>
    <scope>NUCLEOTIDE SEQUENCE [LARGE SCALE GENOMIC DNA]</scope>
    <source>
        <strain evidence="1 2">T4</strain>
    </source>
</reference>
<sequence>MAKQTGVITLKGPVGRLSFYKTRNGYLAREKGGVEKSRIMNDPRFARTRENIREFTDNASSSKLLRDALRPVISKIGDKRLNLRITQVMMQVLKSDESSVRGDRRVKLGNWELIRDMELNAGSSLSSTLFFEIQVSDSPSAWVVQLPSFVPGDMIAIPGGATHYRISATGVGVDFDLGTRTVASVSTGAQSVLDSAPSQTLSVDKAPLEGTHLVFLLSVEFIQIVNGVEYAINNGAHNAAKILGTVKSS</sequence>
<evidence type="ECO:0000313" key="1">
    <source>
        <dbReference type="EMBL" id="PZV82301.1"/>
    </source>
</evidence>
<protein>
    <submittedName>
        <fullName evidence="1">Uncharacterized protein</fullName>
    </submittedName>
</protein>
<dbReference type="Proteomes" id="UP000248917">
    <property type="component" value="Unassembled WGS sequence"/>
</dbReference>
<dbReference type="RefSeq" id="WP_111393439.1">
    <property type="nucleotide sequence ID" value="NZ_JBKBOX010000011.1"/>
</dbReference>
<keyword evidence="2" id="KW-1185">Reference proteome</keyword>
<comment type="caution">
    <text evidence="1">The sequence shown here is derived from an EMBL/GenBank/DDBJ whole genome shotgun (WGS) entry which is preliminary data.</text>
</comment>
<name>A0A326RSV6_9BACT</name>
<evidence type="ECO:0000313" key="2">
    <source>
        <dbReference type="Proteomes" id="UP000248917"/>
    </source>
</evidence>
<dbReference type="EMBL" id="QKTX01000009">
    <property type="protein sequence ID" value="PZV82301.1"/>
    <property type="molecule type" value="Genomic_DNA"/>
</dbReference>
<dbReference type="OrthoDB" id="645138at2"/>
<gene>
    <name evidence="1" type="ORF">CLV31_109162</name>
</gene>
<organism evidence="1 2">
    <name type="scientific">Algoriphagus aquaeductus</name>
    <dbReference type="NCBI Taxonomy" id="475299"/>
    <lineage>
        <taxon>Bacteria</taxon>
        <taxon>Pseudomonadati</taxon>
        <taxon>Bacteroidota</taxon>
        <taxon>Cytophagia</taxon>
        <taxon>Cytophagales</taxon>
        <taxon>Cyclobacteriaceae</taxon>
        <taxon>Algoriphagus</taxon>
    </lineage>
</organism>